<dbReference type="Gene3D" id="3.30.420.10">
    <property type="entry name" value="Ribonuclease H-like superfamily/Ribonuclease H"/>
    <property type="match status" value="1"/>
</dbReference>
<evidence type="ECO:0000256" key="1">
    <source>
        <dbReference type="ARBA" id="ARBA00022679"/>
    </source>
</evidence>
<dbReference type="Pfam" id="PF13456">
    <property type="entry name" value="RVT_3"/>
    <property type="match status" value="1"/>
</dbReference>
<proteinExistence type="predicted"/>
<protein>
    <submittedName>
        <fullName evidence="10">Uncharacterized protein</fullName>
    </submittedName>
</protein>
<keyword evidence="5" id="KW-0378">Hydrolase</keyword>
<keyword evidence="3" id="KW-0540">Nuclease</keyword>
<feature type="domain" description="RNase H type-1" evidence="8">
    <location>
        <begin position="130"/>
        <end position="235"/>
    </location>
</feature>
<accession>A0A371EAM9</accession>
<evidence type="ECO:0000259" key="9">
    <source>
        <dbReference type="Pfam" id="PF17917"/>
    </source>
</evidence>
<feature type="non-terminal residue" evidence="10">
    <location>
        <position position="1"/>
    </location>
</feature>
<dbReference type="Proteomes" id="UP000257109">
    <property type="component" value="Unassembled WGS sequence"/>
</dbReference>
<organism evidence="10 11">
    <name type="scientific">Mucuna pruriens</name>
    <name type="common">Velvet bean</name>
    <name type="synonym">Dolichos pruriens</name>
    <dbReference type="NCBI Taxonomy" id="157652"/>
    <lineage>
        <taxon>Eukaryota</taxon>
        <taxon>Viridiplantae</taxon>
        <taxon>Streptophyta</taxon>
        <taxon>Embryophyta</taxon>
        <taxon>Tracheophyta</taxon>
        <taxon>Spermatophyta</taxon>
        <taxon>Magnoliopsida</taxon>
        <taxon>eudicotyledons</taxon>
        <taxon>Gunneridae</taxon>
        <taxon>Pentapetalae</taxon>
        <taxon>rosids</taxon>
        <taxon>fabids</taxon>
        <taxon>Fabales</taxon>
        <taxon>Fabaceae</taxon>
        <taxon>Papilionoideae</taxon>
        <taxon>50 kb inversion clade</taxon>
        <taxon>NPAAA clade</taxon>
        <taxon>indigoferoid/millettioid clade</taxon>
        <taxon>Phaseoleae</taxon>
        <taxon>Mucuna</taxon>
    </lineage>
</organism>
<dbReference type="GO" id="GO:0003676">
    <property type="term" value="F:nucleic acid binding"/>
    <property type="evidence" value="ECO:0007669"/>
    <property type="project" value="InterPro"/>
</dbReference>
<feature type="compositionally biased region" description="Polar residues" evidence="7">
    <location>
        <begin position="1"/>
        <end position="20"/>
    </location>
</feature>
<keyword evidence="6" id="KW-0695">RNA-directed DNA polymerase</keyword>
<evidence type="ECO:0000256" key="2">
    <source>
        <dbReference type="ARBA" id="ARBA00022695"/>
    </source>
</evidence>
<evidence type="ECO:0000256" key="7">
    <source>
        <dbReference type="SAM" id="MobiDB-lite"/>
    </source>
</evidence>
<evidence type="ECO:0000256" key="4">
    <source>
        <dbReference type="ARBA" id="ARBA00022759"/>
    </source>
</evidence>
<evidence type="ECO:0000313" key="10">
    <source>
        <dbReference type="EMBL" id="RDX63077.1"/>
    </source>
</evidence>
<keyword evidence="4" id="KW-0255">Endonuclease</keyword>
<comment type="caution">
    <text evidence="10">The sequence shown here is derived from an EMBL/GenBank/DDBJ whole genome shotgun (WGS) entry which is preliminary data.</text>
</comment>
<dbReference type="GO" id="GO:0003964">
    <property type="term" value="F:RNA-directed DNA polymerase activity"/>
    <property type="evidence" value="ECO:0007669"/>
    <property type="project" value="UniProtKB-KW"/>
</dbReference>
<dbReference type="EMBL" id="QJKJ01015099">
    <property type="protein sequence ID" value="RDX63077.1"/>
    <property type="molecule type" value="Genomic_DNA"/>
</dbReference>
<dbReference type="PANTHER" id="PTHR48475">
    <property type="entry name" value="RIBONUCLEASE H"/>
    <property type="match status" value="1"/>
</dbReference>
<evidence type="ECO:0000259" key="8">
    <source>
        <dbReference type="Pfam" id="PF13456"/>
    </source>
</evidence>
<dbReference type="SUPFAM" id="SSF53098">
    <property type="entry name" value="Ribonuclease H-like"/>
    <property type="match status" value="1"/>
</dbReference>
<evidence type="ECO:0000313" key="11">
    <source>
        <dbReference type="Proteomes" id="UP000257109"/>
    </source>
</evidence>
<dbReference type="AlphaFoldDB" id="A0A371EAM9"/>
<dbReference type="Pfam" id="PF17917">
    <property type="entry name" value="RT_RNaseH"/>
    <property type="match status" value="1"/>
</dbReference>
<dbReference type="OrthoDB" id="101614at2759"/>
<reference evidence="10" key="1">
    <citation type="submission" date="2018-05" db="EMBL/GenBank/DDBJ databases">
        <title>Draft genome of Mucuna pruriens seed.</title>
        <authorList>
            <person name="Nnadi N.E."/>
            <person name="Vos R."/>
            <person name="Hasami M.H."/>
            <person name="Devisetty U.K."/>
            <person name="Aguiy J.C."/>
        </authorList>
    </citation>
    <scope>NUCLEOTIDE SEQUENCE [LARGE SCALE GENOMIC DNA]</scope>
    <source>
        <strain evidence="10">JCA_2017</strain>
    </source>
</reference>
<feature type="region of interest" description="Disordered" evidence="7">
    <location>
        <begin position="1"/>
        <end position="42"/>
    </location>
</feature>
<evidence type="ECO:0000256" key="6">
    <source>
        <dbReference type="ARBA" id="ARBA00022918"/>
    </source>
</evidence>
<dbReference type="InterPro" id="IPR043502">
    <property type="entry name" value="DNA/RNA_pol_sf"/>
</dbReference>
<dbReference type="InterPro" id="IPR002156">
    <property type="entry name" value="RNaseH_domain"/>
</dbReference>
<dbReference type="STRING" id="157652.A0A371EAM9"/>
<feature type="domain" description="Reverse transcriptase RNase H-like" evidence="9">
    <location>
        <begin position="33"/>
        <end position="117"/>
    </location>
</feature>
<dbReference type="InterPro" id="IPR036397">
    <property type="entry name" value="RNaseH_sf"/>
</dbReference>
<gene>
    <name evidence="10" type="ORF">CR513_58534</name>
</gene>
<keyword evidence="2" id="KW-0548">Nucleotidyltransferase</keyword>
<sequence>MSRSLQKSQTVPRGTSCSRPNDNREAPNITPNKSMGGVLGQQNASGKKEQVIYYFNKKFTYSVQRYPTLERTCCALVWAGKRLRQYMLAHTTWLIAKTDPFKYIFKKPALTRRIKKPDLNLSLPDGNSGNGIGAILASPKGQCFPFLAKLGFDYTNNMAKYKAYTMGITMAIEHQVKVLRVVNDSTLVIYQVHGKWETCDAKLIPYHNYVMEMSEQFNKITFHYVPRDENQIVDA</sequence>
<evidence type="ECO:0000256" key="5">
    <source>
        <dbReference type="ARBA" id="ARBA00022801"/>
    </source>
</evidence>
<keyword evidence="1" id="KW-0808">Transferase</keyword>
<dbReference type="CDD" id="cd09279">
    <property type="entry name" value="RNase_HI_like"/>
    <property type="match status" value="1"/>
</dbReference>
<evidence type="ECO:0000256" key="3">
    <source>
        <dbReference type="ARBA" id="ARBA00022722"/>
    </source>
</evidence>
<name>A0A371EAM9_MUCPR</name>
<dbReference type="SUPFAM" id="SSF56672">
    <property type="entry name" value="DNA/RNA polymerases"/>
    <property type="match status" value="1"/>
</dbReference>
<dbReference type="InterPro" id="IPR012337">
    <property type="entry name" value="RNaseH-like_sf"/>
</dbReference>
<dbReference type="GO" id="GO:0004523">
    <property type="term" value="F:RNA-DNA hybrid ribonuclease activity"/>
    <property type="evidence" value="ECO:0007669"/>
    <property type="project" value="InterPro"/>
</dbReference>
<keyword evidence="11" id="KW-1185">Reference proteome</keyword>
<dbReference type="InterPro" id="IPR041373">
    <property type="entry name" value="RT_RNaseH"/>
</dbReference>
<dbReference type="PANTHER" id="PTHR48475:SF1">
    <property type="entry name" value="RNASE H TYPE-1 DOMAIN-CONTAINING PROTEIN"/>
    <property type="match status" value="1"/>
</dbReference>